<dbReference type="GO" id="GO:0019344">
    <property type="term" value="P:cysteine biosynthetic process"/>
    <property type="evidence" value="ECO:0007669"/>
    <property type="project" value="TreeGrafter"/>
</dbReference>
<protein>
    <submittedName>
        <fullName evidence="11">Uncharacterized protein involved in cysteine biosynthesis</fullName>
    </submittedName>
</protein>
<name>K9WJK3_9CYAN</name>
<dbReference type="GO" id="GO:0009675">
    <property type="term" value="F:high-affinity sulfate:proton symporter activity"/>
    <property type="evidence" value="ECO:0007669"/>
    <property type="project" value="TreeGrafter"/>
</dbReference>
<evidence type="ECO:0000256" key="10">
    <source>
        <dbReference type="SAM" id="Phobius"/>
    </source>
</evidence>
<dbReference type="HOGENOM" id="CLU_1007811_0_0_3"/>
<comment type="subcellular location">
    <subcellularLocation>
        <location evidence="1">Membrane</location>
        <topology evidence="1">Multi-pass membrane protein</topology>
    </subcellularLocation>
</comment>
<evidence type="ECO:0000256" key="8">
    <source>
        <dbReference type="ARBA" id="ARBA00023032"/>
    </source>
</evidence>
<evidence type="ECO:0000313" key="11">
    <source>
        <dbReference type="EMBL" id="AFZ19702.1"/>
    </source>
</evidence>
<organism evidence="11 12">
    <name type="scientific">Allocoleopsis franciscana PCC 7113</name>
    <dbReference type="NCBI Taxonomy" id="1173027"/>
    <lineage>
        <taxon>Bacteria</taxon>
        <taxon>Bacillati</taxon>
        <taxon>Cyanobacteriota</taxon>
        <taxon>Cyanophyceae</taxon>
        <taxon>Coleofasciculales</taxon>
        <taxon>Coleofasciculaceae</taxon>
        <taxon>Allocoleopsis</taxon>
        <taxon>Allocoleopsis franciscana</taxon>
    </lineage>
</organism>
<keyword evidence="7 10" id="KW-1133">Transmembrane helix</keyword>
<keyword evidence="5" id="KW-0028">Amino-acid biosynthesis</keyword>
<evidence type="ECO:0000256" key="6">
    <source>
        <dbReference type="ARBA" id="ARBA00022692"/>
    </source>
</evidence>
<keyword evidence="6 10" id="KW-0812">Transmembrane</keyword>
<keyword evidence="3" id="KW-1003">Cell membrane</keyword>
<evidence type="ECO:0000256" key="3">
    <source>
        <dbReference type="ARBA" id="ARBA00022475"/>
    </source>
</evidence>
<evidence type="ECO:0000256" key="7">
    <source>
        <dbReference type="ARBA" id="ARBA00022989"/>
    </source>
</evidence>
<gene>
    <name evidence="11" type="ORF">Mic7113_3997</name>
</gene>
<feature type="transmembrane region" description="Helical" evidence="10">
    <location>
        <begin position="183"/>
        <end position="202"/>
    </location>
</feature>
<feature type="transmembrane region" description="Helical" evidence="10">
    <location>
        <begin position="32"/>
        <end position="57"/>
    </location>
</feature>
<dbReference type="InterPro" id="IPR050480">
    <property type="entry name" value="CysZ-like"/>
</dbReference>
<dbReference type="KEGG" id="mic:Mic7113_3997"/>
<dbReference type="PATRIC" id="fig|1173027.3.peg.4405"/>
<feature type="transmembrane region" description="Helical" evidence="10">
    <location>
        <begin position="223"/>
        <end position="243"/>
    </location>
</feature>
<dbReference type="GO" id="GO:0000103">
    <property type="term" value="P:sulfate assimilation"/>
    <property type="evidence" value="ECO:0007669"/>
    <property type="project" value="TreeGrafter"/>
</dbReference>
<keyword evidence="12" id="KW-1185">Reference proteome</keyword>
<feature type="transmembrane region" description="Helical" evidence="10">
    <location>
        <begin position="102"/>
        <end position="125"/>
    </location>
</feature>
<dbReference type="OrthoDB" id="457368at2"/>
<keyword evidence="4" id="KW-0997">Cell inner membrane</keyword>
<keyword evidence="2" id="KW-0813">Transport</keyword>
<evidence type="ECO:0000256" key="4">
    <source>
        <dbReference type="ARBA" id="ARBA00022519"/>
    </source>
</evidence>
<dbReference type="EMBL" id="CP003630">
    <property type="protein sequence ID" value="AFZ19702.1"/>
    <property type="molecule type" value="Genomic_DNA"/>
</dbReference>
<feature type="transmembrane region" description="Helical" evidence="10">
    <location>
        <begin position="78"/>
        <end position="96"/>
    </location>
</feature>
<evidence type="ECO:0000256" key="1">
    <source>
        <dbReference type="ARBA" id="ARBA00004141"/>
    </source>
</evidence>
<dbReference type="AlphaFoldDB" id="K9WJK3"/>
<dbReference type="PANTHER" id="PTHR37468">
    <property type="entry name" value="SULFATE TRANSPORTER CYSZ"/>
    <property type="match status" value="1"/>
</dbReference>
<keyword evidence="9 10" id="KW-0472">Membrane</keyword>
<reference evidence="11 12" key="1">
    <citation type="submission" date="2012-06" db="EMBL/GenBank/DDBJ databases">
        <title>Finished chromosome of genome of Microcoleus sp. PCC 7113.</title>
        <authorList>
            <consortium name="US DOE Joint Genome Institute"/>
            <person name="Gugger M."/>
            <person name="Coursin T."/>
            <person name="Rippka R."/>
            <person name="Tandeau De Marsac N."/>
            <person name="Huntemann M."/>
            <person name="Wei C.-L."/>
            <person name="Han J."/>
            <person name="Detter J.C."/>
            <person name="Han C."/>
            <person name="Tapia R."/>
            <person name="Chen A."/>
            <person name="Kyrpides N."/>
            <person name="Mavromatis K."/>
            <person name="Markowitz V."/>
            <person name="Szeto E."/>
            <person name="Ivanova N."/>
            <person name="Pagani I."/>
            <person name="Pati A."/>
            <person name="Goodwin L."/>
            <person name="Nordberg H.P."/>
            <person name="Cantor M.N."/>
            <person name="Hua S.X."/>
            <person name="Woyke T."/>
            <person name="Kerfeld C.A."/>
        </authorList>
    </citation>
    <scope>NUCLEOTIDE SEQUENCE [LARGE SCALE GENOMIC DNA]</scope>
    <source>
        <strain evidence="11 12">PCC 7113</strain>
    </source>
</reference>
<dbReference type="GO" id="GO:0005886">
    <property type="term" value="C:plasma membrane"/>
    <property type="evidence" value="ECO:0007669"/>
    <property type="project" value="TreeGrafter"/>
</dbReference>
<sequence length="292" mass="32081">MWKVLSGFGLLTGATYPFRVLAVFRRTPRLWGYVAIPILVNCIVGVVLYAGLLFFGWDSVAYLMGSLTHWVDSLITNLPRWLGILDYLIIGVGWLLRLLLVVGLLLLTGFVLVQFGVLLGAPWYGQLSEQLEELRTGQLHIVEVGIVRDIGRAILFELKKLVLVVGVGVVLLLLNLVPGIGTLAATVGGFALATTIVCLDFMDAPLERRRLRFREKLRIVFRSLPASASFSWVCLALVSVPLLNLLTIPLCVASGTLFFCDQVLPGGEANRVSPGADGLLLTQTRQKRQQRS</sequence>
<evidence type="ECO:0000313" key="12">
    <source>
        <dbReference type="Proteomes" id="UP000010471"/>
    </source>
</evidence>
<dbReference type="eggNOG" id="COG2981">
    <property type="taxonomic scope" value="Bacteria"/>
</dbReference>
<dbReference type="PANTHER" id="PTHR37468:SF1">
    <property type="entry name" value="SULFATE TRANSPORTER CYSZ"/>
    <property type="match status" value="1"/>
</dbReference>
<dbReference type="Proteomes" id="UP000010471">
    <property type="component" value="Chromosome"/>
</dbReference>
<dbReference type="InterPro" id="IPR059112">
    <property type="entry name" value="CysZ/EI24"/>
</dbReference>
<evidence type="ECO:0000256" key="2">
    <source>
        <dbReference type="ARBA" id="ARBA00022448"/>
    </source>
</evidence>
<evidence type="ECO:0000256" key="9">
    <source>
        <dbReference type="ARBA" id="ARBA00023136"/>
    </source>
</evidence>
<dbReference type="RefSeq" id="WP_015183838.1">
    <property type="nucleotide sequence ID" value="NC_019738.1"/>
</dbReference>
<keyword evidence="8" id="KW-0764">Sulfate transport</keyword>
<evidence type="ECO:0000256" key="5">
    <source>
        <dbReference type="ARBA" id="ARBA00022605"/>
    </source>
</evidence>
<accession>K9WJK3</accession>
<dbReference type="Pfam" id="PF07264">
    <property type="entry name" value="EI24"/>
    <property type="match status" value="1"/>
</dbReference>
<proteinExistence type="predicted"/>
<dbReference type="STRING" id="1173027.Mic7113_3997"/>